<dbReference type="EMBL" id="CAACVJ010000246">
    <property type="protein sequence ID" value="VEP15237.1"/>
    <property type="molecule type" value="Genomic_DNA"/>
</dbReference>
<dbReference type="Proteomes" id="UP000320055">
    <property type="component" value="Unassembled WGS sequence"/>
</dbReference>
<protein>
    <submittedName>
        <fullName evidence="1">Uncharacterized protein</fullName>
    </submittedName>
</protein>
<evidence type="ECO:0000313" key="2">
    <source>
        <dbReference type="Proteomes" id="UP000320055"/>
    </source>
</evidence>
<keyword evidence="2" id="KW-1185">Reference proteome</keyword>
<reference evidence="1 2" key="1">
    <citation type="submission" date="2019-01" db="EMBL/GenBank/DDBJ databases">
        <authorList>
            <person name="Brito A."/>
        </authorList>
    </citation>
    <scope>NUCLEOTIDE SEQUENCE [LARGE SCALE GENOMIC DNA]</scope>
    <source>
        <strain evidence="1">1</strain>
    </source>
</reference>
<proteinExistence type="predicted"/>
<evidence type="ECO:0000313" key="1">
    <source>
        <dbReference type="EMBL" id="VEP15237.1"/>
    </source>
</evidence>
<name>A0A563VUX2_9CYAN</name>
<gene>
    <name evidence="1" type="ORF">H1P_320008</name>
</gene>
<organism evidence="1 2">
    <name type="scientific">Hyella patelloides LEGE 07179</name>
    <dbReference type="NCBI Taxonomy" id="945734"/>
    <lineage>
        <taxon>Bacteria</taxon>
        <taxon>Bacillati</taxon>
        <taxon>Cyanobacteriota</taxon>
        <taxon>Cyanophyceae</taxon>
        <taxon>Pleurocapsales</taxon>
        <taxon>Hyellaceae</taxon>
        <taxon>Hyella</taxon>
    </lineage>
</organism>
<dbReference type="AlphaFoldDB" id="A0A563VUX2"/>
<accession>A0A563VUX2</accession>
<sequence length="49" mass="5584">MRNARLKWVGKIKVDKVESGDRSQQLSRFRLILSEDGTELYCKTNGAVS</sequence>